<evidence type="ECO:0000259" key="6">
    <source>
        <dbReference type="Pfam" id="PF08479"/>
    </source>
</evidence>
<dbReference type="RefSeq" id="WP_217945822.1">
    <property type="nucleotide sequence ID" value="NZ_JAHTGR010000022.1"/>
</dbReference>
<keyword evidence="10" id="KW-1185">Reference proteome</keyword>
<organism evidence="7 9">
    <name type="scientific">Duganella violaceipulchra</name>
    <dbReference type="NCBI Taxonomy" id="2849652"/>
    <lineage>
        <taxon>Bacteria</taxon>
        <taxon>Pseudomonadati</taxon>
        <taxon>Pseudomonadota</taxon>
        <taxon>Betaproteobacteria</taxon>
        <taxon>Burkholderiales</taxon>
        <taxon>Oxalobacteraceae</taxon>
        <taxon>Telluria group</taxon>
        <taxon>Duganella</taxon>
    </lineage>
</organism>
<evidence type="ECO:0000313" key="8">
    <source>
        <dbReference type="EMBL" id="MCP2012331.1"/>
    </source>
</evidence>
<comment type="caution">
    <text evidence="7">The sequence shown here is derived from an EMBL/GenBank/DDBJ whole genome shotgun (WGS) entry which is preliminary data.</text>
</comment>
<dbReference type="EMBL" id="JAHTGR010000022">
    <property type="protein sequence ID" value="MBV6324921.1"/>
    <property type="molecule type" value="Genomic_DNA"/>
</dbReference>
<feature type="signal peptide" evidence="4">
    <location>
        <begin position="1"/>
        <end position="20"/>
    </location>
</feature>
<gene>
    <name evidence="7" type="ORF">KVP70_28780</name>
    <name evidence="8" type="ORF">L1274_006092</name>
</gene>
<dbReference type="GO" id="GO:0046819">
    <property type="term" value="P:protein secretion by the type V secretion system"/>
    <property type="evidence" value="ECO:0007669"/>
    <property type="project" value="TreeGrafter"/>
</dbReference>
<keyword evidence="1" id="KW-1134">Transmembrane beta strand</keyword>
<dbReference type="GO" id="GO:0008320">
    <property type="term" value="F:protein transmembrane transporter activity"/>
    <property type="evidence" value="ECO:0007669"/>
    <property type="project" value="TreeGrafter"/>
</dbReference>
<evidence type="ECO:0000256" key="4">
    <source>
        <dbReference type="SAM" id="SignalP"/>
    </source>
</evidence>
<evidence type="ECO:0000259" key="5">
    <source>
        <dbReference type="Pfam" id="PF03865"/>
    </source>
</evidence>
<dbReference type="Proteomes" id="UP001162889">
    <property type="component" value="Unassembled WGS sequence"/>
</dbReference>
<evidence type="ECO:0000313" key="10">
    <source>
        <dbReference type="Proteomes" id="UP001162889"/>
    </source>
</evidence>
<evidence type="ECO:0000256" key="1">
    <source>
        <dbReference type="ARBA" id="ARBA00022452"/>
    </source>
</evidence>
<feature type="domain" description="Polypeptide-transport-associated ShlB-type" evidence="6">
    <location>
        <begin position="28"/>
        <end position="103"/>
    </location>
</feature>
<dbReference type="GO" id="GO:0098046">
    <property type="term" value="C:type V protein secretion system complex"/>
    <property type="evidence" value="ECO:0007669"/>
    <property type="project" value="TreeGrafter"/>
</dbReference>
<keyword evidence="3" id="KW-0998">Cell outer membrane</keyword>
<dbReference type="Proteomes" id="UP001155901">
    <property type="component" value="Unassembled WGS sequence"/>
</dbReference>
<dbReference type="InterPro" id="IPR051544">
    <property type="entry name" value="TPS_OM_transporter"/>
</dbReference>
<evidence type="ECO:0000256" key="2">
    <source>
        <dbReference type="ARBA" id="ARBA00022692"/>
    </source>
</evidence>
<proteinExistence type="predicted"/>
<reference evidence="7" key="1">
    <citation type="submission" date="2021-07" db="EMBL/GenBank/DDBJ databases">
        <title>Characterization of violacein-producing bacteria and related species.</title>
        <authorList>
            <person name="Wilson H.S."/>
            <person name="De Leon M.E."/>
        </authorList>
    </citation>
    <scope>NUCLEOTIDE SEQUENCE</scope>
    <source>
        <strain evidence="7">HSC-15S17</strain>
    </source>
</reference>
<dbReference type="Pfam" id="PF08479">
    <property type="entry name" value="POTRA_2"/>
    <property type="match status" value="1"/>
</dbReference>
<keyword evidence="2" id="KW-0812">Transmembrane</keyword>
<reference evidence="8" key="2">
    <citation type="submission" date="2022-03" db="EMBL/GenBank/DDBJ databases">
        <title>Genome Encyclopedia of Bacteria and Archaea VI: Functional Genomics of Type Strains.</title>
        <authorList>
            <person name="Whitman W."/>
        </authorList>
    </citation>
    <scope>NUCLEOTIDE SEQUENCE</scope>
    <source>
        <strain evidence="8">HSC-15S17</strain>
    </source>
</reference>
<dbReference type="Pfam" id="PF03865">
    <property type="entry name" value="ShlB"/>
    <property type="match status" value="1"/>
</dbReference>
<name>A0AA41HIQ9_9BURK</name>
<dbReference type="PANTHER" id="PTHR34597:SF3">
    <property type="entry name" value="OUTER MEMBRANE TRANSPORTER CDIB"/>
    <property type="match status" value="1"/>
</dbReference>
<sequence>MKKCMTAGLLPLMVWLTASAAAADAAPFEISGFRFEGASLLGPERLQALVAPFAGKQRGMDDVGRAVAAVKAAYVAAGYPIVQVYAPEQTLGAGTVVLRVSEGRLARVEVQGNKVYSVANVRAALPPLREGEPPNTDAIVAAVLLANDNPARQLAVNFSAGASPAEVDARIDVAEDRVGKFTVSLDNAGAATTGRERIGLGYQHANLFGRDHVLSVQLMTSVQQPDKAASVTAGYRIPFYRQGLSLDLVAAYSDSKSNAVSPAGPLFFSGKGVYAGARLNQALASRGEYRHKLVYGVDYKDFNNNCSIAGIELAACGTITDVPLSVSYLGQQATPGYQAGGSLGYFHNLPGGRHGQQERYGTHPRSWQAWRASAYFAQPLGQWQWRATVNAQYSGEALIPSEQFGVGGAASVRGYDERTAAGDRGASANLELYTPELAPRLHLSERHALRALLFYDAGWVRNSDAAPIASGHLASVGVGLRYSFDKDVSLRCDAGAAQVATAPGANAPRQTNTGFVHVAFQYSF</sequence>
<protein>
    <submittedName>
        <fullName evidence="7">BamA/TamA family outer membrane protein</fullName>
    </submittedName>
    <submittedName>
        <fullName evidence="8">Hemolysin activation/secretion protein</fullName>
    </submittedName>
</protein>
<keyword evidence="4" id="KW-0732">Signal</keyword>
<evidence type="ECO:0000313" key="7">
    <source>
        <dbReference type="EMBL" id="MBV6324921.1"/>
    </source>
</evidence>
<evidence type="ECO:0000256" key="3">
    <source>
        <dbReference type="ARBA" id="ARBA00023237"/>
    </source>
</evidence>
<dbReference type="EMBL" id="JALJZU010000017">
    <property type="protein sequence ID" value="MCP2012331.1"/>
    <property type="molecule type" value="Genomic_DNA"/>
</dbReference>
<accession>A0AA41HIQ9</accession>
<keyword evidence="1" id="KW-0472">Membrane</keyword>
<dbReference type="AlphaFoldDB" id="A0AA41HIQ9"/>
<dbReference type="InterPro" id="IPR005565">
    <property type="entry name" value="Hemolysn_activator_HlyB_C"/>
</dbReference>
<dbReference type="PANTHER" id="PTHR34597">
    <property type="entry name" value="SLR1661 PROTEIN"/>
    <property type="match status" value="1"/>
</dbReference>
<dbReference type="InterPro" id="IPR013686">
    <property type="entry name" value="Polypept-transport_assoc_ShlB"/>
</dbReference>
<feature type="domain" description="Haemolysin activator HlyB C-terminal" evidence="5">
    <location>
        <begin position="170"/>
        <end position="481"/>
    </location>
</feature>
<feature type="chain" id="PRO_5041327310" evidence="4">
    <location>
        <begin position="21"/>
        <end position="524"/>
    </location>
</feature>
<evidence type="ECO:0000313" key="9">
    <source>
        <dbReference type="Proteomes" id="UP001155901"/>
    </source>
</evidence>